<feature type="transmembrane region" description="Helical" evidence="3">
    <location>
        <begin position="31"/>
        <end position="50"/>
    </location>
</feature>
<keyword evidence="1" id="KW-0175">Coiled coil</keyword>
<protein>
    <submittedName>
        <fullName evidence="4">Uncharacterized protein</fullName>
    </submittedName>
</protein>
<accession>A0A1F8BJF4</accession>
<proteinExistence type="predicted"/>
<gene>
    <name evidence="4" type="ORF">A2961_03115</name>
</gene>
<feature type="coiled-coil region" evidence="1">
    <location>
        <begin position="64"/>
        <end position="94"/>
    </location>
</feature>
<evidence type="ECO:0000256" key="3">
    <source>
        <dbReference type="SAM" id="Phobius"/>
    </source>
</evidence>
<name>A0A1F8BJF4_9BACT</name>
<dbReference type="Proteomes" id="UP000177082">
    <property type="component" value="Unassembled WGS sequence"/>
</dbReference>
<comment type="caution">
    <text evidence="4">The sequence shown here is derived from an EMBL/GenBank/DDBJ whole genome shotgun (WGS) entry which is preliminary data.</text>
</comment>
<evidence type="ECO:0000313" key="5">
    <source>
        <dbReference type="Proteomes" id="UP000177082"/>
    </source>
</evidence>
<reference evidence="4 5" key="1">
    <citation type="journal article" date="2016" name="Nat. Commun.">
        <title>Thousands of microbial genomes shed light on interconnected biogeochemical processes in an aquifer system.</title>
        <authorList>
            <person name="Anantharaman K."/>
            <person name="Brown C.T."/>
            <person name="Hug L.A."/>
            <person name="Sharon I."/>
            <person name="Castelle C.J."/>
            <person name="Probst A.J."/>
            <person name="Thomas B.C."/>
            <person name="Singh A."/>
            <person name="Wilkins M.J."/>
            <person name="Karaoz U."/>
            <person name="Brodie E.L."/>
            <person name="Williams K.H."/>
            <person name="Hubbard S.S."/>
            <person name="Banfield J.F."/>
        </authorList>
    </citation>
    <scope>NUCLEOTIDE SEQUENCE [LARGE SCALE GENOMIC DNA]</scope>
</reference>
<dbReference type="EMBL" id="MGHF01000017">
    <property type="protein sequence ID" value="OGM63428.1"/>
    <property type="molecule type" value="Genomic_DNA"/>
</dbReference>
<dbReference type="Gene3D" id="3.30.70.60">
    <property type="match status" value="1"/>
</dbReference>
<evidence type="ECO:0000256" key="2">
    <source>
        <dbReference type="SAM" id="MobiDB-lite"/>
    </source>
</evidence>
<dbReference type="STRING" id="1802519.A2961_03115"/>
<feature type="region of interest" description="Disordered" evidence="2">
    <location>
        <begin position="138"/>
        <end position="162"/>
    </location>
</feature>
<keyword evidence="3" id="KW-0812">Transmembrane</keyword>
<organism evidence="4 5">
    <name type="scientific">Candidatus Woesebacteria bacterium RIFCSPLOWO2_01_FULL_39_21</name>
    <dbReference type="NCBI Taxonomy" id="1802519"/>
    <lineage>
        <taxon>Bacteria</taxon>
        <taxon>Candidatus Woeseibacteriota</taxon>
    </lineage>
</organism>
<keyword evidence="3" id="KW-0472">Membrane</keyword>
<keyword evidence="3" id="KW-1133">Transmembrane helix</keyword>
<sequence length="223" mass="25598">MAVGWRKDYVRYQRYFSNLFAVYKNRDDVKAFLEIILSLATITFFVAFALRPTIITITHILKDISTKEETLETLKRKRDNLDQAQNLYNQQIDRILLLDDSVPKNTEVEKYVRQIESISLKSNVLLTNLKIEETTIKGAQKPVQKSKTEELEELPPGSSGFSFSSSANGNYSQLIAFLENIENLRRPIWIDETNLILIETDEGSTRSLMLKGRVAFEGEGVKE</sequence>
<dbReference type="InterPro" id="IPR014717">
    <property type="entry name" value="Transl_elong_EF1B/ribsomal_bS6"/>
</dbReference>
<evidence type="ECO:0000313" key="4">
    <source>
        <dbReference type="EMBL" id="OGM63428.1"/>
    </source>
</evidence>
<dbReference type="AlphaFoldDB" id="A0A1F8BJF4"/>
<evidence type="ECO:0000256" key="1">
    <source>
        <dbReference type="SAM" id="Coils"/>
    </source>
</evidence>